<dbReference type="Proteomes" id="UP000004605">
    <property type="component" value="Unassembled WGS sequence"/>
</dbReference>
<reference evidence="2 3" key="1">
    <citation type="journal article" date="2012" name="Int. J. Syst. Evol. Microbiol.">
        <title>Vibrio caribbeanicus sp. nov., isolated from the marine sponge Scleritoderma cyanea.</title>
        <authorList>
            <person name="Hoffmann M."/>
            <person name="Monday S.R."/>
            <person name="Allard M.W."/>
            <person name="Strain E.A."/>
            <person name="Whittaker P."/>
            <person name="Naum M."/>
            <person name="McCarthy P.J."/>
            <person name="Lopez J.V."/>
            <person name="Fischer M."/>
            <person name="Brown E.W."/>
        </authorList>
    </citation>
    <scope>NUCLEOTIDE SEQUENCE [LARGE SCALE GENOMIC DNA]</scope>
    <source>
        <strain evidence="2 3">ATCC 700023</strain>
    </source>
</reference>
<protein>
    <submittedName>
        <fullName evidence="2">Uncharacterized protein</fullName>
    </submittedName>
</protein>
<organism evidence="2 3">
    <name type="scientific">Vibrio ichthyoenteri ATCC 700023</name>
    <dbReference type="NCBI Taxonomy" id="870968"/>
    <lineage>
        <taxon>Bacteria</taxon>
        <taxon>Pseudomonadati</taxon>
        <taxon>Pseudomonadota</taxon>
        <taxon>Gammaproteobacteria</taxon>
        <taxon>Vibrionales</taxon>
        <taxon>Vibrionaceae</taxon>
        <taxon>Vibrio</taxon>
    </lineage>
</organism>
<dbReference type="RefSeq" id="WP_006714374.1">
    <property type="nucleotide sequence ID" value="NZ_AFWF01000289.1"/>
</dbReference>
<gene>
    <name evidence="2" type="ORF">VII00023_02369</name>
</gene>
<evidence type="ECO:0000313" key="2">
    <source>
        <dbReference type="EMBL" id="EGU31579.1"/>
    </source>
</evidence>
<sequence>MLNTQADAPLLKGVQIIERFNVCVFRHLVQINGAIYTGATRTHEAKVRDRINAERWSKEELGFVCGDGIIAGVASTILEFGTIEGNTELDADGRVIGPVTLTQKATLAPDMIVDNFTYDDFQILAMLMGKEAPSPESERESSNNSSNTPPIEKLEL</sequence>
<accession>F9S7B5</accession>
<comment type="caution">
    <text evidence="2">The sequence shown here is derived from an EMBL/GenBank/DDBJ whole genome shotgun (WGS) entry which is preliminary data.</text>
</comment>
<dbReference type="OrthoDB" id="9884141at2"/>
<proteinExistence type="predicted"/>
<dbReference type="AlphaFoldDB" id="F9S7B5"/>
<feature type="region of interest" description="Disordered" evidence="1">
    <location>
        <begin position="131"/>
        <end position="156"/>
    </location>
</feature>
<evidence type="ECO:0000313" key="3">
    <source>
        <dbReference type="Proteomes" id="UP000004605"/>
    </source>
</evidence>
<evidence type="ECO:0000256" key="1">
    <source>
        <dbReference type="SAM" id="MobiDB-lite"/>
    </source>
</evidence>
<name>F9S7B5_9VIBR</name>
<dbReference type="EMBL" id="AFWF01000289">
    <property type="protein sequence ID" value="EGU31579.1"/>
    <property type="molecule type" value="Genomic_DNA"/>
</dbReference>
<keyword evidence="3" id="KW-1185">Reference proteome</keyword>